<comment type="caution">
    <text evidence="2">The sequence shown here is derived from an EMBL/GenBank/DDBJ whole genome shotgun (WGS) entry which is preliminary data.</text>
</comment>
<dbReference type="OrthoDB" id="1926336at2759"/>
<evidence type="ECO:0000313" key="3">
    <source>
        <dbReference type="Proteomes" id="UP001152888"/>
    </source>
</evidence>
<protein>
    <submittedName>
        <fullName evidence="2">Uncharacterized protein</fullName>
    </submittedName>
</protein>
<reference evidence="2" key="1">
    <citation type="submission" date="2022-03" db="EMBL/GenBank/DDBJ databases">
        <authorList>
            <person name="Sayadi A."/>
        </authorList>
    </citation>
    <scope>NUCLEOTIDE SEQUENCE</scope>
</reference>
<dbReference type="Proteomes" id="UP001152888">
    <property type="component" value="Unassembled WGS sequence"/>
</dbReference>
<name>A0A9P0M8X6_ACAOB</name>
<feature type="compositionally biased region" description="Basic and acidic residues" evidence="1">
    <location>
        <begin position="67"/>
        <end position="81"/>
    </location>
</feature>
<gene>
    <name evidence="2" type="ORF">ACAOBT_LOCUS29879</name>
</gene>
<proteinExistence type="predicted"/>
<feature type="region of interest" description="Disordered" evidence="1">
    <location>
        <begin position="47"/>
        <end position="81"/>
    </location>
</feature>
<keyword evidence="3" id="KW-1185">Reference proteome</keyword>
<dbReference type="AlphaFoldDB" id="A0A9P0M8X6"/>
<sequence>MLSLLNYFQQEKDNGGPLLPLSAVKEGVAWALNISLSTITRIQRRLSSSNDNVLRSPGKKRPRKKSKTTDLSDAVKHSMRDTVHQMYSESNDDKHEMVDSKLLKFFFRKTCHNSKFE</sequence>
<organism evidence="2 3">
    <name type="scientific">Acanthoscelides obtectus</name>
    <name type="common">Bean weevil</name>
    <name type="synonym">Bruchus obtectus</name>
    <dbReference type="NCBI Taxonomy" id="200917"/>
    <lineage>
        <taxon>Eukaryota</taxon>
        <taxon>Metazoa</taxon>
        <taxon>Ecdysozoa</taxon>
        <taxon>Arthropoda</taxon>
        <taxon>Hexapoda</taxon>
        <taxon>Insecta</taxon>
        <taxon>Pterygota</taxon>
        <taxon>Neoptera</taxon>
        <taxon>Endopterygota</taxon>
        <taxon>Coleoptera</taxon>
        <taxon>Polyphaga</taxon>
        <taxon>Cucujiformia</taxon>
        <taxon>Chrysomeloidea</taxon>
        <taxon>Chrysomelidae</taxon>
        <taxon>Bruchinae</taxon>
        <taxon>Bruchini</taxon>
        <taxon>Acanthoscelides</taxon>
    </lineage>
</organism>
<evidence type="ECO:0000256" key="1">
    <source>
        <dbReference type="SAM" id="MobiDB-lite"/>
    </source>
</evidence>
<evidence type="ECO:0000313" key="2">
    <source>
        <dbReference type="EMBL" id="CAH2007851.1"/>
    </source>
</evidence>
<feature type="compositionally biased region" description="Basic residues" evidence="1">
    <location>
        <begin position="57"/>
        <end position="66"/>
    </location>
</feature>
<dbReference type="EMBL" id="CAKOFQ010007770">
    <property type="protein sequence ID" value="CAH2007851.1"/>
    <property type="molecule type" value="Genomic_DNA"/>
</dbReference>
<accession>A0A9P0M8X6</accession>